<name>A0A914L4C9_MELIC</name>
<accession>A0A914L4C9</accession>
<dbReference type="Proteomes" id="UP000887563">
    <property type="component" value="Unplaced"/>
</dbReference>
<reference evidence="3" key="1">
    <citation type="submission" date="2022-11" db="UniProtKB">
        <authorList>
            <consortium name="WormBaseParasite"/>
        </authorList>
    </citation>
    <scope>IDENTIFICATION</scope>
</reference>
<protein>
    <submittedName>
        <fullName evidence="3">Candidate secreted effector</fullName>
    </submittedName>
</protein>
<evidence type="ECO:0000256" key="1">
    <source>
        <dbReference type="SAM" id="MobiDB-lite"/>
    </source>
</evidence>
<evidence type="ECO:0000313" key="3">
    <source>
        <dbReference type="WBParaSite" id="Minc3s00267g08994"/>
    </source>
</evidence>
<keyword evidence="2" id="KW-1185">Reference proteome</keyword>
<proteinExistence type="predicted"/>
<dbReference type="WBParaSite" id="Minc3s00267g08994">
    <property type="protein sequence ID" value="Minc3s00267g08994"/>
    <property type="gene ID" value="Minc3s00267g08994"/>
</dbReference>
<organism evidence="2 3">
    <name type="scientific">Meloidogyne incognita</name>
    <name type="common">Southern root-knot nematode worm</name>
    <name type="synonym">Oxyuris incognita</name>
    <dbReference type="NCBI Taxonomy" id="6306"/>
    <lineage>
        <taxon>Eukaryota</taxon>
        <taxon>Metazoa</taxon>
        <taxon>Ecdysozoa</taxon>
        <taxon>Nematoda</taxon>
        <taxon>Chromadorea</taxon>
        <taxon>Rhabditida</taxon>
        <taxon>Tylenchina</taxon>
        <taxon>Tylenchomorpha</taxon>
        <taxon>Tylenchoidea</taxon>
        <taxon>Meloidogynidae</taxon>
        <taxon>Meloidogyninae</taxon>
        <taxon>Meloidogyne</taxon>
        <taxon>Meloidogyne incognita group</taxon>
    </lineage>
</organism>
<dbReference type="AlphaFoldDB" id="A0A914L4C9"/>
<evidence type="ECO:0000313" key="2">
    <source>
        <dbReference type="Proteomes" id="UP000887563"/>
    </source>
</evidence>
<feature type="region of interest" description="Disordered" evidence="1">
    <location>
        <begin position="71"/>
        <end position="90"/>
    </location>
</feature>
<sequence>MRSGYYSLKNPVVANSFKHRRNQSFYLRYIPPGCDPEPSPGYIPPGCDPEPSPGYIPPGCDPEPSPGCIPPGCDPEGPSPGCIPNNNGIN</sequence>